<dbReference type="EC" id="3.4.19.12" evidence="3"/>
<dbReference type="PANTHER" id="PTHR24006:SF888">
    <property type="entry name" value="UBIQUITIN CARBOXYL-TERMINAL HYDROLASE 30"/>
    <property type="match status" value="1"/>
</dbReference>
<dbReference type="InterPro" id="IPR018200">
    <property type="entry name" value="USP_CS"/>
</dbReference>
<feature type="region of interest" description="Disordered" evidence="8">
    <location>
        <begin position="131"/>
        <end position="169"/>
    </location>
</feature>
<evidence type="ECO:0000256" key="1">
    <source>
        <dbReference type="ARBA" id="ARBA00000707"/>
    </source>
</evidence>
<dbReference type="Pfam" id="PF00443">
    <property type="entry name" value="UCH"/>
    <property type="match status" value="1"/>
</dbReference>
<organism evidence="10 11">
    <name type="scientific">Xylona heveae (strain CBS 132557 / TC161)</name>
    <dbReference type="NCBI Taxonomy" id="1328760"/>
    <lineage>
        <taxon>Eukaryota</taxon>
        <taxon>Fungi</taxon>
        <taxon>Dikarya</taxon>
        <taxon>Ascomycota</taxon>
        <taxon>Pezizomycotina</taxon>
        <taxon>Xylonomycetes</taxon>
        <taxon>Xylonales</taxon>
        <taxon>Xylonaceae</taxon>
        <taxon>Xylona</taxon>
    </lineage>
</organism>
<name>A0A165F8K5_XYLHT</name>
<dbReference type="GeneID" id="28901387"/>
<evidence type="ECO:0000259" key="9">
    <source>
        <dbReference type="PROSITE" id="PS50235"/>
    </source>
</evidence>
<comment type="similarity">
    <text evidence="2">Belongs to the peptidase C19 family.</text>
</comment>
<dbReference type="GO" id="GO:0004843">
    <property type="term" value="F:cysteine-type deubiquitinase activity"/>
    <property type="evidence" value="ECO:0007669"/>
    <property type="project" value="UniProtKB-EC"/>
</dbReference>
<dbReference type="STRING" id="1328760.A0A165F8K5"/>
<dbReference type="CDD" id="cd02257">
    <property type="entry name" value="Peptidase_C19"/>
    <property type="match status" value="1"/>
</dbReference>
<proteinExistence type="inferred from homology"/>
<evidence type="ECO:0000313" key="10">
    <source>
        <dbReference type="EMBL" id="KZF20703.1"/>
    </source>
</evidence>
<dbReference type="SUPFAM" id="SSF54001">
    <property type="entry name" value="Cysteine proteinases"/>
    <property type="match status" value="1"/>
</dbReference>
<keyword evidence="5" id="KW-0833">Ubl conjugation pathway</keyword>
<dbReference type="InterPro" id="IPR038765">
    <property type="entry name" value="Papain-like_cys_pep_sf"/>
</dbReference>
<dbReference type="Gene3D" id="3.90.70.10">
    <property type="entry name" value="Cysteine proteinases"/>
    <property type="match status" value="1"/>
</dbReference>
<comment type="catalytic activity">
    <reaction evidence="1">
        <text>Thiol-dependent hydrolysis of ester, thioester, amide, peptide and isopeptide bonds formed by the C-terminal Gly of ubiquitin (a 76-residue protein attached to proteins as an intracellular targeting signal).</text>
        <dbReference type="EC" id="3.4.19.12"/>
    </reaction>
</comment>
<dbReference type="PROSITE" id="PS00973">
    <property type="entry name" value="USP_2"/>
    <property type="match status" value="1"/>
</dbReference>
<evidence type="ECO:0000256" key="3">
    <source>
        <dbReference type="ARBA" id="ARBA00012759"/>
    </source>
</evidence>
<evidence type="ECO:0000256" key="7">
    <source>
        <dbReference type="ARBA" id="ARBA00022807"/>
    </source>
</evidence>
<evidence type="ECO:0000256" key="8">
    <source>
        <dbReference type="SAM" id="MobiDB-lite"/>
    </source>
</evidence>
<gene>
    <name evidence="10" type="ORF">L228DRAFT_284648</name>
</gene>
<feature type="domain" description="USP" evidence="9">
    <location>
        <begin position="168"/>
        <end position="484"/>
    </location>
</feature>
<dbReference type="InterPro" id="IPR028889">
    <property type="entry name" value="USP"/>
</dbReference>
<dbReference type="PANTHER" id="PTHR24006">
    <property type="entry name" value="UBIQUITIN CARBOXYL-TERMINAL HYDROLASE"/>
    <property type="match status" value="1"/>
</dbReference>
<dbReference type="Proteomes" id="UP000076632">
    <property type="component" value="Unassembled WGS sequence"/>
</dbReference>
<feature type="compositionally biased region" description="Polar residues" evidence="8">
    <location>
        <begin position="62"/>
        <end position="73"/>
    </location>
</feature>
<keyword evidence="7" id="KW-0788">Thiol protease</keyword>
<dbReference type="InParanoid" id="A0A165F8K5"/>
<dbReference type="EMBL" id="KV407462">
    <property type="protein sequence ID" value="KZF20703.1"/>
    <property type="molecule type" value="Genomic_DNA"/>
</dbReference>
<dbReference type="InterPro" id="IPR001394">
    <property type="entry name" value="Peptidase_C19_UCH"/>
</dbReference>
<dbReference type="InterPro" id="IPR050164">
    <property type="entry name" value="Peptidase_C19"/>
</dbReference>
<sequence>MAVIMKHIGRAGLKGRLSPPRRHDAYLLSLIRHHSSASSNPRRRVSRSLLRAAGQLPHRRTSPVTLQKISAGQKSPPRLTSPPVFLSSLESKASALEALLKNPIHFVPATHLTAEDEAKMAVLRPRKVVRKHETAAQARRRTQTQHISKSWNSAYTGQGAKGGPLSSQGMPNDNAAMCYRRSTMQALMHVPMFVNWLEQKHQSGRCMRGGKSCLACQLRLLKEAYWQRSGPGGLSQSQHRQQIYRAVKALDVLCRKVGWRHPSSEQQDAQEFLLWMLDTIREQLPRQAEEIDSMFCIEFESSYKCPNRKCKHVSRQPPMKELQMHVPLQPKQPSPRLTSYLKPFFKEVLPEVRCSKCNDRSDKERELTISLAPEVLILPVKRFAMNDFGRLRKVQTAVDICEWLDLSKYASELEQRVPDTLRYRLISVVQHSGSLHGGHYISVAKGPHEMWRTLNDEMVSKATISDAINPGKGWTPYILTYVRVDKLTANHSTELAVDRRSSTMNSVRAWGCGNRLKLYTKLRVPSHMGI</sequence>
<dbReference type="OrthoDB" id="289038at2759"/>
<evidence type="ECO:0000256" key="6">
    <source>
        <dbReference type="ARBA" id="ARBA00022801"/>
    </source>
</evidence>
<keyword evidence="11" id="KW-1185">Reference proteome</keyword>
<dbReference type="GO" id="GO:0006508">
    <property type="term" value="P:proteolysis"/>
    <property type="evidence" value="ECO:0007669"/>
    <property type="project" value="UniProtKB-KW"/>
</dbReference>
<evidence type="ECO:0000256" key="5">
    <source>
        <dbReference type="ARBA" id="ARBA00022786"/>
    </source>
</evidence>
<keyword evidence="4" id="KW-0645">Protease</keyword>
<evidence type="ECO:0000313" key="11">
    <source>
        <dbReference type="Proteomes" id="UP000076632"/>
    </source>
</evidence>
<dbReference type="GO" id="GO:0005634">
    <property type="term" value="C:nucleus"/>
    <property type="evidence" value="ECO:0007669"/>
    <property type="project" value="TreeGrafter"/>
</dbReference>
<feature type="region of interest" description="Disordered" evidence="8">
    <location>
        <begin position="51"/>
        <end position="81"/>
    </location>
</feature>
<evidence type="ECO:0000256" key="2">
    <source>
        <dbReference type="ARBA" id="ARBA00009085"/>
    </source>
</evidence>
<dbReference type="RefSeq" id="XP_018186258.1">
    <property type="nucleotide sequence ID" value="XM_018336250.1"/>
</dbReference>
<dbReference type="GO" id="GO:0005829">
    <property type="term" value="C:cytosol"/>
    <property type="evidence" value="ECO:0007669"/>
    <property type="project" value="TreeGrafter"/>
</dbReference>
<dbReference type="AlphaFoldDB" id="A0A165F8K5"/>
<protein>
    <recommendedName>
        <fullName evidence="3">ubiquitinyl hydrolase 1</fullName>
        <ecNumber evidence="3">3.4.19.12</ecNumber>
    </recommendedName>
</protein>
<accession>A0A165F8K5</accession>
<dbReference type="PROSITE" id="PS50235">
    <property type="entry name" value="USP_3"/>
    <property type="match status" value="1"/>
</dbReference>
<dbReference type="GO" id="GO:0016579">
    <property type="term" value="P:protein deubiquitination"/>
    <property type="evidence" value="ECO:0007669"/>
    <property type="project" value="InterPro"/>
</dbReference>
<reference evidence="10 11" key="1">
    <citation type="journal article" date="2016" name="Fungal Biol.">
        <title>The genome of Xylona heveae provides a window into fungal endophytism.</title>
        <authorList>
            <person name="Gazis R."/>
            <person name="Kuo A."/>
            <person name="Riley R."/>
            <person name="LaButti K."/>
            <person name="Lipzen A."/>
            <person name="Lin J."/>
            <person name="Amirebrahimi M."/>
            <person name="Hesse C.N."/>
            <person name="Spatafora J.W."/>
            <person name="Henrissat B."/>
            <person name="Hainaut M."/>
            <person name="Grigoriev I.V."/>
            <person name="Hibbett D.S."/>
        </authorList>
    </citation>
    <scope>NUCLEOTIDE SEQUENCE [LARGE SCALE GENOMIC DNA]</scope>
    <source>
        <strain evidence="10 11">TC161</strain>
    </source>
</reference>
<keyword evidence="6" id="KW-0378">Hydrolase</keyword>
<evidence type="ECO:0000256" key="4">
    <source>
        <dbReference type="ARBA" id="ARBA00022670"/>
    </source>
</evidence>
<feature type="compositionally biased region" description="Polar residues" evidence="8">
    <location>
        <begin position="146"/>
        <end position="156"/>
    </location>
</feature>
<dbReference type="OMA" id="QWICEDC"/>